<dbReference type="Gene3D" id="3.60.21.70">
    <property type="entry name" value="PhoD-like phosphatase"/>
    <property type="match status" value="1"/>
</dbReference>
<dbReference type="Pfam" id="PF09423">
    <property type="entry name" value="PhoD"/>
    <property type="match status" value="1"/>
</dbReference>
<dbReference type="SUPFAM" id="SSF56300">
    <property type="entry name" value="Metallo-dependent phosphatases"/>
    <property type="match status" value="1"/>
</dbReference>
<comment type="similarity">
    <text evidence="2">Belongs to the GMC oxidoreductase family.</text>
</comment>
<evidence type="ECO:0000313" key="21">
    <source>
        <dbReference type="Proteomes" id="UP001228044"/>
    </source>
</evidence>
<reference evidence="20 21" key="1">
    <citation type="submission" date="2023-06" db="EMBL/GenBank/DDBJ databases">
        <title>Pelomonas sp. PFR6 16S ribosomal RNA gene Genome sequencing and assembly.</title>
        <authorList>
            <person name="Woo H."/>
        </authorList>
    </citation>
    <scope>NUCLEOTIDE SEQUENCE [LARGE SCALE GENOMIC DNA]</scope>
    <source>
        <strain evidence="20 21">PFR6</strain>
    </source>
</reference>
<evidence type="ECO:0000256" key="3">
    <source>
        <dbReference type="ARBA" id="ARBA00022548"/>
    </source>
</evidence>
<evidence type="ECO:0000259" key="17">
    <source>
        <dbReference type="Pfam" id="PF00732"/>
    </source>
</evidence>
<dbReference type="InterPro" id="IPR036188">
    <property type="entry name" value="FAD/NAD-bd_sf"/>
</dbReference>
<evidence type="ECO:0000256" key="5">
    <source>
        <dbReference type="ARBA" id="ARBA00022827"/>
    </source>
</evidence>
<evidence type="ECO:0000259" key="19">
    <source>
        <dbReference type="Pfam" id="PF09423"/>
    </source>
</evidence>
<evidence type="ECO:0000256" key="14">
    <source>
        <dbReference type="ARBA" id="ARBA00049744"/>
    </source>
</evidence>
<evidence type="ECO:0000256" key="10">
    <source>
        <dbReference type="ARBA" id="ARBA00023235"/>
    </source>
</evidence>
<protein>
    <recommendedName>
        <fullName evidence="14">Cholesterol oxidase</fullName>
        <ecNumber evidence="13">1.1.3.6</ecNumber>
        <ecNumber evidence="11">5.3.3.1</ecNumber>
    </recommendedName>
    <alternativeName>
        <fullName evidence="15">Cholesterol isomerase</fullName>
    </alternativeName>
</protein>
<dbReference type="InterPro" id="IPR029058">
    <property type="entry name" value="AB_hydrolase_fold"/>
</dbReference>
<dbReference type="PANTHER" id="PTHR47470">
    <property type="entry name" value="CHOLESTEROL OXIDASE"/>
    <property type="match status" value="1"/>
</dbReference>
<gene>
    <name evidence="20" type="ORF">QWJ38_20340</name>
</gene>
<keyword evidence="5" id="KW-0274">FAD</keyword>
<feature type="domain" description="Glucose-methanol-choline oxidoreductase N-terminal" evidence="17">
    <location>
        <begin position="118"/>
        <end position="321"/>
    </location>
</feature>
<dbReference type="RefSeq" id="WP_290360942.1">
    <property type="nucleotide sequence ID" value="NZ_JAUHHC010000005.1"/>
</dbReference>
<evidence type="ECO:0000256" key="11">
    <source>
        <dbReference type="ARBA" id="ARBA00038856"/>
    </source>
</evidence>
<dbReference type="InterPro" id="IPR000073">
    <property type="entry name" value="AB_hydrolase_1"/>
</dbReference>
<dbReference type="InterPro" id="IPR007867">
    <property type="entry name" value="GMC_OxRtase_C"/>
</dbReference>
<evidence type="ECO:0000256" key="2">
    <source>
        <dbReference type="ARBA" id="ARBA00010790"/>
    </source>
</evidence>
<dbReference type="InterPro" id="IPR029052">
    <property type="entry name" value="Metallo-depent_PP-like"/>
</dbReference>
<name>A0ABT8DYJ9_9BURK</name>
<evidence type="ECO:0000256" key="13">
    <source>
        <dbReference type="ARBA" id="ARBA00049723"/>
    </source>
</evidence>
<feature type="domain" description="AB hydrolase-1" evidence="16">
    <location>
        <begin position="891"/>
        <end position="1011"/>
    </location>
</feature>
<dbReference type="EC" id="1.1.3.6" evidence="13"/>
<dbReference type="EMBL" id="JAUHHC010000005">
    <property type="protein sequence ID" value="MDN3922648.1"/>
    <property type="molecule type" value="Genomic_DNA"/>
</dbReference>
<evidence type="ECO:0000256" key="7">
    <source>
        <dbReference type="ARBA" id="ARBA00023098"/>
    </source>
</evidence>
<keyword evidence="4" id="KW-0285">Flavoprotein</keyword>
<dbReference type="InterPro" id="IPR000172">
    <property type="entry name" value="GMC_OxRdtase_N"/>
</dbReference>
<keyword evidence="10" id="KW-0413">Isomerase</keyword>
<dbReference type="Pfam" id="PF00732">
    <property type="entry name" value="GMC_oxred_N"/>
    <property type="match status" value="1"/>
</dbReference>
<dbReference type="Proteomes" id="UP001228044">
    <property type="component" value="Unassembled WGS sequence"/>
</dbReference>
<evidence type="ECO:0000259" key="18">
    <source>
        <dbReference type="Pfam" id="PF05199"/>
    </source>
</evidence>
<dbReference type="Gene3D" id="3.50.50.60">
    <property type="entry name" value="FAD/NAD(P)-binding domain"/>
    <property type="match status" value="3"/>
</dbReference>
<dbReference type="InterPro" id="IPR052542">
    <property type="entry name" value="Cholesterol_Oxidase"/>
</dbReference>
<keyword evidence="7" id="KW-0443">Lipid metabolism</keyword>
<accession>A0ABT8DYJ9</accession>
<evidence type="ECO:0000256" key="8">
    <source>
        <dbReference type="ARBA" id="ARBA00023166"/>
    </source>
</evidence>
<feature type="domain" description="PhoD-like phosphatase metallophosphatase" evidence="19">
    <location>
        <begin position="1438"/>
        <end position="1709"/>
    </location>
</feature>
<keyword evidence="6" id="KW-0560">Oxidoreductase</keyword>
<dbReference type="Pfam" id="PF05199">
    <property type="entry name" value="GMC_oxred_C"/>
    <property type="match status" value="1"/>
</dbReference>
<dbReference type="InterPro" id="IPR038607">
    <property type="entry name" value="PhoD-like_sf"/>
</dbReference>
<sequence>MQTTANTWLSEGAEQLAAELETGGAKQDGEFDCDILIVGSGYGGAVAAARLAGSYEPKRERCCKVWLLERGSEHLPGSFPSQWAELPGQVRFSLQDGGAPHGMDLGLFDLRIGADVSALLANGLGGGSLINAGVMRMPPATVFRQGWPEGLRLASLREAFRAAKTMLNPRMLPEGRSVPKLDHMARLGPRETLAGRAGAAANEAPPPRAARLPLTVHFEPGSKTDELPPCTLCGDCMTGCNQGAKLSLDLNYLRQARQAGARLFCGGAVEYLEKCPGGWIVHWHYTDTRLRPADGHAFKLRARRVVLAAGTLGSTEILLRSRERGLPLSARLGSAFSCNGDRIAAAYGNGERIRAAADPQTDPAEERDAGPTILGIVNLPDEAAPGYVLEDLSVPGALRPLFGEIVFLLARLLQSPERRDETMGDSDDPVAAALTEADIDRMSLYAFVGPDAAAGTLRLPAPPGRRAAVEAGLRIDWAEPIAAELPERLRGWLQQRLDQVGGGGGTAVSTTGFNIGRRNLVNVSVTVHPLGGCRMGDDAGSGVVDRCGRVFDPTGDVHEGLAVLDGSIVPTALGINPAFTITALAEHAAPQLREHWGLAQASIEADLPDRPRAAPRRIPPPRADWQLSERLQGRVSFDAGRTHFWAGLEIEFETIPGLHRALQQPDGVLKLRRGTLTLHEAGPDDDEFSIAPSADTLVCSAELGGQMLFFAPGPAGCKERMSTLVYRLSVQGIGVDRGGPLRINDRLEGIKLLGLPPEPDDEDQPFVAPNPLRQLSELTLRHERQPIGRLTIDLAFLAAQREPLLSLLRASNLVDALVDLGSSGVFVLRRLLMSWIKTIADLGDPPGEGQAQHLDERYPGPVAGAEPEVIELDGRGARLTHYKIAAPCGAPLLLIHGLGVSGSIFSHPSIPHSLLSCLHEDRRDVWILDLSSSIGNEWGRQKLEPQHWSTHRIAQVEIPAAIDCVLARSGQPRLDVFAHCMGGLMFCMATLNDLRLAPKIRAAVLSQTGPLPRLSPYNRFRAFVVGALEQMFEIDELDACPDYQATLGTDGRPVWQRITPRPSRLDLADAMLALFPYPDNESGEDSEAMRQRNSPVSESDFLRIRHRADGIFGQLFELPNVADSTLACLDALFGWVKVPILLQAIQFTRYQLLTDSEGRNRFVHEANLAEGFGFPVLFIHGQRNRVFDWQGSLNSLQLLQKIRGEPVSTAADRSQAGRRLYGEGATQLAVFERYGHLDCIFGKDIRRDIYPSLRDFLDDPKLPRPGRALKPLPPLAQLPALGPMLGWLRPLEVQGQRWLQFQLLVHPAPQAPRCYAVAVVPVLEGAPQLEQARLLPWPGDYGQVLTLQLLDAEGRPANHALLTLHADQAPTLAEAEPAAWLAHSSAADAGTIAALRLTLLGDRQDMSAEAQRSVFTLTARVAAAADRGGADTSAPLSFALASCQYPPTLIDEQLAGASYARLAEDAQRADGPQLLLLAGDQVYIDAGGGVFSGASSPSALLPKDSAMIARSYELSYGLPAMRRTTARLPSFAMLDDHEVGNDWPGLAGAPELPQVDVGAALQAFGHFQRALGPYGERTRLGGEGSQSYVFHPAGHPVFVLDTRIHREARSAATVGRASLLRADVMAALLAGLKSAPAQSIKFILSPSPLLPPERFNKDRVAERLHSDTGSGFPCWTATLLNFIHANAIERVVLLSGDSHLSSVCEFEFEPLGSGRVIGIVSSALYAPWPFANQRPDELVLGGPPVDLGPPGTPCVGSVRLHAMSAANGYALLRADAQAGLLTVSLRSADGSSNSDCEFHF</sequence>
<proteinExistence type="inferred from homology"/>
<dbReference type="GO" id="GO:0016787">
    <property type="term" value="F:hydrolase activity"/>
    <property type="evidence" value="ECO:0007669"/>
    <property type="project" value="UniProtKB-KW"/>
</dbReference>
<dbReference type="InterPro" id="IPR018946">
    <property type="entry name" value="PhoD-like_MPP"/>
</dbReference>
<keyword evidence="20" id="KW-0378">Hydrolase</keyword>
<organism evidence="20 21">
    <name type="scientific">Roseateles violae</name>
    <dbReference type="NCBI Taxonomy" id="3058042"/>
    <lineage>
        <taxon>Bacteria</taxon>
        <taxon>Pseudomonadati</taxon>
        <taxon>Pseudomonadota</taxon>
        <taxon>Betaproteobacteria</taxon>
        <taxon>Burkholderiales</taxon>
        <taxon>Sphaerotilaceae</taxon>
        <taxon>Roseateles</taxon>
    </lineage>
</organism>
<keyword evidence="8" id="KW-1207">Sterol metabolism</keyword>
<keyword evidence="21" id="KW-1185">Reference proteome</keyword>
<evidence type="ECO:0000256" key="6">
    <source>
        <dbReference type="ARBA" id="ARBA00023002"/>
    </source>
</evidence>
<feature type="domain" description="Glucose-methanol-choline oxidoreductase C-terminal" evidence="18">
    <location>
        <begin position="522"/>
        <end position="585"/>
    </location>
</feature>
<comment type="caution">
    <text evidence="20">The sequence shown here is derived from an EMBL/GenBank/DDBJ whole genome shotgun (WGS) entry which is preliminary data.</text>
</comment>
<evidence type="ECO:0000256" key="1">
    <source>
        <dbReference type="ARBA" id="ARBA00001974"/>
    </source>
</evidence>
<evidence type="ECO:0000313" key="20">
    <source>
        <dbReference type="EMBL" id="MDN3922648.1"/>
    </source>
</evidence>
<evidence type="ECO:0000259" key="16">
    <source>
        <dbReference type="Pfam" id="PF00561"/>
    </source>
</evidence>
<dbReference type="SUPFAM" id="SSF53474">
    <property type="entry name" value="alpha/beta-Hydrolases"/>
    <property type="match status" value="1"/>
</dbReference>
<evidence type="ECO:0000256" key="12">
    <source>
        <dbReference type="ARBA" id="ARBA00049645"/>
    </source>
</evidence>
<dbReference type="CDD" id="cd07389">
    <property type="entry name" value="MPP_PhoD"/>
    <property type="match status" value="1"/>
</dbReference>
<comment type="pathway">
    <text evidence="12">Steroid metabolism; cholesterol degradation.</text>
</comment>
<dbReference type="SUPFAM" id="SSF51905">
    <property type="entry name" value="FAD/NAD(P)-binding domain"/>
    <property type="match status" value="1"/>
</dbReference>
<dbReference type="Pfam" id="PF00561">
    <property type="entry name" value="Abhydrolase_1"/>
    <property type="match status" value="1"/>
</dbReference>
<comment type="cofactor">
    <cofactor evidence="1">
        <name>FAD</name>
        <dbReference type="ChEBI" id="CHEBI:57692"/>
    </cofactor>
</comment>
<evidence type="ECO:0000256" key="15">
    <source>
        <dbReference type="ARBA" id="ARBA00049778"/>
    </source>
</evidence>
<keyword evidence="3" id="KW-0153">Cholesterol metabolism</keyword>
<evidence type="ECO:0000256" key="4">
    <source>
        <dbReference type="ARBA" id="ARBA00022630"/>
    </source>
</evidence>
<dbReference type="EC" id="5.3.3.1" evidence="11"/>
<evidence type="ECO:0000256" key="9">
    <source>
        <dbReference type="ARBA" id="ARBA00023221"/>
    </source>
</evidence>
<dbReference type="Gene3D" id="3.40.50.1820">
    <property type="entry name" value="alpha/beta hydrolase"/>
    <property type="match status" value="1"/>
</dbReference>
<keyword evidence="9" id="KW-0753">Steroid metabolism</keyword>
<dbReference type="PANTHER" id="PTHR47470:SF1">
    <property type="entry name" value="FAD-DEPENDENT OXIDOREDUCTASE 2 FAD BINDING DOMAIN-CONTAINING PROTEIN"/>
    <property type="match status" value="1"/>
</dbReference>